<evidence type="ECO:0000259" key="6">
    <source>
        <dbReference type="Pfam" id="PF01494"/>
    </source>
</evidence>
<name>A0AA39XC81_9PEZI</name>
<evidence type="ECO:0000256" key="5">
    <source>
        <dbReference type="ARBA" id="ARBA00023033"/>
    </source>
</evidence>
<organism evidence="7 8">
    <name type="scientific">Immersiella caudata</name>
    <dbReference type="NCBI Taxonomy" id="314043"/>
    <lineage>
        <taxon>Eukaryota</taxon>
        <taxon>Fungi</taxon>
        <taxon>Dikarya</taxon>
        <taxon>Ascomycota</taxon>
        <taxon>Pezizomycotina</taxon>
        <taxon>Sordariomycetes</taxon>
        <taxon>Sordariomycetidae</taxon>
        <taxon>Sordariales</taxon>
        <taxon>Lasiosphaeriaceae</taxon>
        <taxon>Immersiella</taxon>
    </lineage>
</organism>
<dbReference type="SUPFAM" id="SSF51905">
    <property type="entry name" value="FAD/NAD(P)-binding domain"/>
    <property type="match status" value="1"/>
</dbReference>
<dbReference type="GO" id="GO:0071949">
    <property type="term" value="F:FAD binding"/>
    <property type="evidence" value="ECO:0007669"/>
    <property type="project" value="InterPro"/>
</dbReference>
<dbReference type="Pfam" id="PF01494">
    <property type="entry name" value="FAD_binding_3"/>
    <property type="match status" value="1"/>
</dbReference>
<evidence type="ECO:0000313" key="7">
    <source>
        <dbReference type="EMBL" id="KAK0631243.1"/>
    </source>
</evidence>
<dbReference type="AlphaFoldDB" id="A0AA39XC81"/>
<protein>
    <recommendedName>
        <fullName evidence="6">FAD-binding domain-containing protein</fullName>
    </recommendedName>
</protein>
<evidence type="ECO:0000256" key="3">
    <source>
        <dbReference type="ARBA" id="ARBA00022827"/>
    </source>
</evidence>
<dbReference type="InterPro" id="IPR002938">
    <property type="entry name" value="FAD-bd"/>
</dbReference>
<keyword evidence="8" id="KW-1185">Reference proteome</keyword>
<evidence type="ECO:0000256" key="2">
    <source>
        <dbReference type="ARBA" id="ARBA00022630"/>
    </source>
</evidence>
<dbReference type="Gene3D" id="3.50.50.60">
    <property type="entry name" value="FAD/NAD(P)-binding domain"/>
    <property type="match status" value="1"/>
</dbReference>
<gene>
    <name evidence="7" type="ORF">B0T14DRAFT_559063</name>
</gene>
<dbReference type="PANTHER" id="PTHR47178:SF3">
    <property type="entry name" value="FAD-BINDING DOMAIN-CONTAINING PROTEIN"/>
    <property type="match status" value="1"/>
</dbReference>
<keyword evidence="5" id="KW-0503">Monooxygenase</keyword>
<comment type="cofactor">
    <cofactor evidence="1">
        <name>FAD</name>
        <dbReference type="ChEBI" id="CHEBI:57692"/>
    </cofactor>
</comment>
<dbReference type="EMBL" id="JAULSU010000001">
    <property type="protein sequence ID" value="KAK0631243.1"/>
    <property type="molecule type" value="Genomic_DNA"/>
</dbReference>
<sequence length="408" mass="44316">MRVLIAGAGSAGLLMAQVFKKAGIDAAVFEQDASPTARPRDWNFGIYWAQSRLEECLPDAIRQRLQTVQADPAARPSADSVLPIYDGITGEMLSPAGAPFAVRYRRRAWLGLIGEGLDIQYGKRIASVSTTDKGVTAVFTDGTEENGDLLIGAEGAQSVVRNFLFQSTPEDGKLLSSPVVASATVGTMDPNIALAVRKISSLCHITLDKNGLFTFVSTHDVTAPDPADWVFVIIMSWRSDQDTSATLKTYDQVHKDMITRVQELASPFKDAIATFKPDGARCWHARMTYWSTKPWDSRGGKVTLAGDAAHAMTFHRGQGLGNAIADAAEMLQHLRSMSEHTPAELAKAVQAYEKGMWPRGREAVEGNLENTLAIHDWDFVMQSPIVVKGLKKEGDKVRVAKGDGEGAE</sequence>
<evidence type="ECO:0000313" key="8">
    <source>
        <dbReference type="Proteomes" id="UP001175000"/>
    </source>
</evidence>
<dbReference type="Proteomes" id="UP001175000">
    <property type="component" value="Unassembled WGS sequence"/>
</dbReference>
<dbReference type="InterPro" id="IPR036188">
    <property type="entry name" value="FAD/NAD-bd_sf"/>
</dbReference>
<accession>A0AA39XC81</accession>
<feature type="domain" description="FAD-binding" evidence="6">
    <location>
        <begin position="115"/>
        <end position="338"/>
    </location>
</feature>
<dbReference type="PRINTS" id="PR00420">
    <property type="entry name" value="RNGMNOXGNASE"/>
</dbReference>
<dbReference type="GO" id="GO:0004497">
    <property type="term" value="F:monooxygenase activity"/>
    <property type="evidence" value="ECO:0007669"/>
    <property type="project" value="UniProtKB-KW"/>
</dbReference>
<dbReference type="PANTHER" id="PTHR47178">
    <property type="entry name" value="MONOOXYGENASE, FAD-BINDING"/>
    <property type="match status" value="1"/>
</dbReference>
<evidence type="ECO:0000256" key="1">
    <source>
        <dbReference type="ARBA" id="ARBA00001974"/>
    </source>
</evidence>
<keyword evidence="3" id="KW-0274">FAD</keyword>
<evidence type="ECO:0000256" key="4">
    <source>
        <dbReference type="ARBA" id="ARBA00023002"/>
    </source>
</evidence>
<reference evidence="7" key="1">
    <citation type="submission" date="2023-06" db="EMBL/GenBank/DDBJ databases">
        <title>Genome-scale phylogeny and comparative genomics of the fungal order Sordariales.</title>
        <authorList>
            <consortium name="Lawrence Berkeley National Laboratory"/>
            <person name="Hensen N."/>
            <person name="Bonometti L."/>
            <person name="Westerberg I."/>
            <person name="Brannstrom I.O."/>
            <person name="Guillou S."/>
            <person name="Cros-Aarteil S."/>
            <person name="Calhoun S."/>
            <person name="Haridas S."/>
            <person name="Kuo A."/>
            <person name="Mondo S."/>
            <person name="Pangilinan J."/>
            <person name="Riley R."/>
            <person name="Labutti K."/>
            <person name="Andreopoulos B."/>
            <person name="Lipzen A."/>
            <person name="Chen C."/>
            <person name="Yanf M."/>
            <person name="Daum C."/>
            <person name="Ng V."/>
            <person name="Clum A."/>
            <person name="Steindorff A."/>
            <person name="Ohm R."/>
            <person name="Martin F."/>
            <person name="Silar P."/>
            <person name="Natvig D."/>
            <person name="Lalanne C."/>
            <person name="Gautier V."/>
            <person name="Ament-Velasquez S.L."/>
            <person name="Kruys A."/>
            <person name="Hutchinson M.I."/>
            <person name="Powell A.J."/>
            <person name="Barry K."/>
            <person name="Miller A.N."/>
            <person name="Grigoriev I.V."/>
            <person name="Debuchy R."/>
            <person name="Gladieux P."/>
            <person name="Thoren M.H."/>
            <person name="Johannesson H."/>
        </authorList>
    </citation>
    <scope>NUCLEOTIDE SEQUENCE</scope>
    <source>
        <strain evidence="7">CBS 606.72</strain>
    </source>
</reference>
<keyword evidence="2" id="KW-0285">Flavoprotein</keyword>
<proteinExistence type="predicted"/>
<comment type="caution">
    <text evidence="7">The sequence shown here is derived from an EMBL/GenBank/DDBJ whole genome shotgun (WGS) entry which is preliminary data.</text>
</comment>
<keyword evidence="4" id="KW-0560">Oxidoreductase</keyword>